<name>A0AAJ1HV70_LIMMU</name>
<evidence type="ECO:0000313" key="2">
    <source>
        <dbReference type="Proteomes" id="UP001220670"/>
    </source>
</evidence>
<evidence type="ECO:0000313" key="1">
    <source>
        <dbReference type="EMBL" id="MDC2829095.1"/>
    </source>
</evidence>
<reference evidence="1" key="1">
    <citation type="submission" date="2023-01" db="EMBL/GenBank/DDBJ databases">
        <title>Genome analysis of 13 Lactobacillus isolated from gut of wild boar.</title>
        <authorList>
            <person name="Papp P."/>
            <person name="Libisch B."/>
            <person name="Nagy T."/>
            <person name="Olasz F."/>
        </authorList>
    </citation>
    <scope>NUCLEOTIDE SEQUENCE</scope>
    <source>
        <strain evidence="1">F146</strain>
    </source>
</reference>
<organism evidence="1 2">
    <name type="scientific">Limosilactobacillus mucosae</name>
    <name type="common">Lactobacillus mucosae</name>
    <dbReference type="NCBI Taxonomy" id="97478"/>
    <lineage>
        <taxon>Bacteria</taxon>
        <taxon>Bacillati</taxon>
        <taxon>Bacillota</taxon>
        <taxon>Bacilli</taxon>
        <taxon>Lactobacillales</taxon>
        <taxon>Lactobacillaceae</taxon>
        <taxon>Limosilactobacillus</taxon>
    </lineage>
</organism>
<gene>
    <name evidence="1" type="ORF">PO250_01930</name>
</gene>
<dbReference type="Proteomes" id="UP001220670">
    <property type="component" value="Unassembled WGS sequence"/>
</dbReference>
<sequence length="131" mass="14898">MIIFLLILIIALIGAGYCGYMFLHESDESTDEFDDDYDDFSAADSHADKSIDVNHHNAELESKIDQYILEAKMDKAAEKDKQPQLEVENSLLYFDESTGELANWTDIARPSSQEIFESGIQQGMVKNLKLW</sequence>
<dbReference type="EMBL" id="JAQONE010000005">
    <property type="protein sequence ID" value="MDC2829095.1"/>
    <property type="molecule type" value="Genomic_DNA"/>
</dbReference>
<dbReference type="AlphaFoldDB" id="A0AAJ1HV70"/>
<accession>A0AAJ1HV70</accession>
<dbReference type="RefSeq" id="WP_272225755.1">
    <property type="nucleotide sequence ID" value="NZ_JAQONE010000005.1"/>
</dbReference>
<protein>
    <submittedName>
        <fullName evidence="1">Uncharacterized protein</fullName>
    </submittedName>
</protein>
<proteinExistence type="predicted"/>
<comment type="caution">
    <text evidence="1">The sequence shown here is derived from an EMBL/GenBank/DDBJ whole genome shotgun (WGS) entry which is preliminary data.</text>
</comment>